<evidence type="ECO:0000256" key="3">
    <source>
        <dbReference type="ARBA" id="ARBA00014962"/>
    </source>
</evidence>
<comment type="subcellular location">
    <subcellularLocation>
        <location evidence="1">Cell membrane</location>
        <topology evidence="1">Single-pass membrane protein</topology>
    </subcellularLocation>
</comment>
<feature type="transmembrane region" description="Helical" evidence="11">
    <location>
        <begin position="17"/>
        <end position="35"/>
    </location>
</feature>
<dbReference type="InterPro" id="IPR003849">
    <property type="entry name" value="Preprotein_translocase_YajC"/>
</dbReference>
<evidence type="ECO:0000256" key="10">
    <source>
        <dbReference type="ARBA" id="ARBA00023136"/>
    </source>
</evidence>
<evidence type="ECO:0000256" key="7">
    <source>
        <dbReference type="ARBA" id="ARBA00022927"/>
    </source>
</evidence>
<dbReference type="AlphaFoldDB" id="A0A098S1Z9"/>
<dbReference type="PRINTS" id="PR01853">
    <property type="entry name" value="YAJCTRNLCASE"/>
</dbReference>
<dbReference type="OrthoDB" id="9800132at2"/>
<evidence type="ECO:0000313" key="12">
    <source>
        <dbReference type="EMBL" id="KGE86165.1"/>
    </source>
</evidence>
<comment type="caution">
    <text evidence="12">The sequence shown here is derived from an EMBL/GenBank/DDBJ whole genome shotgun (WGS) entry which is preliminary data.</text>
</comment>
<keyword evidence="4" id="KW-0813">Transport</keyword>
<dbReference type="STRING" id="1524460.IX84_23865"/>
<dbReference type="NCBIfam" id="TIGR00739">
    <property type="entry name" value="yajC"/>
    <property type="match status" value="1"/>
</dbReference>
<dbReference type="Pfam" id="PF02699">
    <property type="entry name" value="YajC"/>
    <property type="match status" value="1"/>
</dbReference>
<dbReference type="SMART" id="SM01323">
    <property type="entry name" value="YajC"/>
    <property type="match status" value="1"/>
</dbReference>
<keyword evidence="9" id="KW-0811">Translocation</keyword>
<evidence type="ECO:0000256" key="9">
    <source>
        <dbReference type="ARBA" id="ARBA00023010"/>
    </source>
</evidence>
<gene>
    <name evidence="12" type="ORF">IX84_23865</name>
</gene>
<evidence type="ECO:0000256" key="6">
    <source>
        <dbReference type="ARBA" id="ARBA00022692"/>
    </source>
</evidence>
<reference evidence="12 13" key="1">
    <citation type="journal article" date="2014" name="Int. J. Syst. Evol. Microbiol.">
        <title>Phaeodactylibacter xiamenensis gen. nov., sp. nov., a member of the family Saprospiraceae isolated from the marine alga Phaeodactylum tricornutum.</title>
        <authorList>
            <person name="Chen Z.Jr."/>
            <person name="Lei X."/>
            <person name="Lai Q."/>
            <person name="Li Y."/>
            <person name="Zhang B."/>
            <person name="Zhang J."/>
            <person name="Zhang H."/>
            <person name="Yang L."/>
            <person name="Zheng W."/>
            <person name="Tian Y."/>
            <person name="Yu Z."/>
            <person name="Xu H.Jr."/>
            <person name="Zheng T."/>
        </authorList>
    </citation>
    <scope>NUCLEOTIDE SEQUENCE [LARGE SCALE GENOMIC DNA]</scope>
    <source>
        <strain evidence="12 13">KD52</strain>
    </source>
</reference>
<keyword evidence="5" id="KW-1003">Cell membrane</keyword>
<keyword evidence="7" id="KW-0653">Protein transport</keyword>
<accession>A0A098S1Z9</accession>
<organism evidence="12 13">
    <name type="scientific">Phaeodactylibacter xiamenensis</name>
    <dbReference type="NCBI Taxonomy" id="1524460"/>
    <lineage>
        <taxon>Bacteria</taxon>
        <taxon>Pseudomonadati</taxon>
        <taxon>Bacteroidota</taxon>
        <taxon>Saprospiria</taxon>
        <taxon>Saprospirales</taxon>
        <taxon>Haliscomenobacteraceae</taxon>
        <taxon>Phaeodactylibacter</taxon>
    </lineage>
</organism>
<sequence length="110" mass="12215">MTQNAILLLQAGGNAGMMNLVFIGAMIVIFYLFLIRPQQKRQKEQKSFNEGLQKGDEVVTASGIIGRINKLSETEATLEVSNKTFIRVTRSAISKEMTESFVSEGDDQDK</sequence>
<evidence type="ECO:0000256" key="8">
    <source>
        <dbReference type="ARBA" id="ARBA00022989"/>
    </source>
</evidence>
<evidence type="ECO:0000313" key="13">
    <source>
        <dbReference type="Proteomes" id="UP000029736"/>
    </source>
</evidence>
<evidence type="ECO:0000256" key="5">
    <source>
        <dbReference type="ARBA" id="ARBA00022475"/>
    </source>
</evidence>
<dbReference type="RefSeq" id="WP_052516321.1">
    <property type="nucleotide sequence ID" value="NZ_CAKZLC010000205.1"/>
</dbReference>
<evidence type="ECO:0000256" key="2">
    <source>
        <dbReference type="ARBA" id="ARBA00006742"/>
    </source>
</evidence>
<evidence type="ECO:0000256" key="4">
    <source>
        <dbReference type="ARBA" id="ARBA00022448"/>
    </source>
</evidence>
<evidence type="ECO:0000256" key="1">
    <source>
        <dbReference type="ARBA" id="ARBA00004162"/>
    </source>
</evidence>
<protein>
    <recommendedName>
        <fullName evidence="3">Sec translocon accessory complex subunit YajC</fullName>
    </recommendedName>
</protein>
<keyword evidence="6 11" id="KW-0812">Transmembrane</keyword>
<keyword evidence="13" id="KW-1185">Reference proteome</keyword>
<dbReference type="GO" id="GO:0015031">
    <property type="term" value="P:protein transport"/>
    <property type="evidence" value="ECO:0007669"/>
    <property type="project" value="UniProtKB-KW"/>
</dbReference>
<dbReference type="PANTHER" id="PTHR33909">
    <property type="entry name" value="SEC TRANSLOCON ACCESSORY COMPLEX SUBUNIT YAJC"/>
    <property type="match status" value="1"/>
</dbReference>
<dbReference type="GO" id="GO:0005886">
    <property type="term" value="C:plasma membrane"/>
    <property type="evidence" value="ECO:0007669"/>
    <property type="project" value="UniProtKB-SubCell"/>
</dbReference>
<dbReference type="Proteomes" id="UP000029736">
    <property type="component" value="Unassembled WGS sequence"/>
</dbReference>
<dbReference type="PANTHER" id="PTHR33909:SF1">
    <property type="entry name" value="SEC TRANSLOCON ACCESSORY COMPLEX SUBUNIT YAJC"/>
    <property type="match status" value="1"/>
</dbReference>
<keyword evidence="10 11" id="KW-0472">Membrane</keyword>
<dbReference type="EMBL" id="JPOS01000082">
    <property type="protein sequence ID" value="KGE86165.1"/>
    <property type="molecule type" value="Genomic_DNA"/>
</dbReference>
<proteinExistence type="inferred from homology"/>
<comment type="similarity">
    <text evidence="2">Belongs to the YajC family.</text>
</comment>
<evidence type="ECO:0000256" key="11">
    <source>
        <dbReference type="SAM" id="Phobius"/>
    </source>
</evidence>
<name>A0A098S1Z9_9BACT</name>
<keyword evidence="8 11" id="KW-1133">Transmembrane helix</keyword>